<evidence type="ECO:0000259" key="1">
    <source>
        <dbReference type="Pfam" id="PF09458"/>
    </source>
</evidence>
<reference evidence="2 3" key="1">
    <citation type="submission" date="2024-07" db="EMBL/GenBank/DDBJ databases">
        <title>Section-level genome sequencing and comparative genomics of Aspergillus sections Usti and Cavernicolus.</title>
        <authorList>
            <consortium name="Lawrence Berkeley National Laboratory"/>
            <person name="Nybo J.L."/>
            <person name="Vesth T.C."/>
            <person name="Theobald S."/>
            <person name="Frisvad J.C."/>
            <person name="Larsen T.O."/>
            <person name="Kjaerboelling I."/>
            <person name="Rothschild-Mancinelli K."/>
            <person name="Lyhne E.K."/>
            <person name="Kogle M.E."/>
            <person name="Barry K."/>
            <person name="Clum A."/>
            <person name="Na H."/>
            <person name="Ledsgaard L."/>
            <person name="Lin J."/>
            <person name="Lipzen A."/>
            <person name="Kuo A."/>
            <person name="Riley R."/>
            <person name="Mondo S."/>
            <person name="Labutti K."/>
            <person name="Haridas S."/>
            <person name="Pangalinan J."/>
            <person name="Salamov A.A."/>
            <person name="Simmons B.A."/>
            <person name="Magnuson J.K."/>
            <person name="Chen J."/>
            <person name="Drula E."/>
            <person name="Henrissat B."/>
            <person name="Wiebenga A."/>
            <person name="Lubbers R.J."/>
            <person name="Gomes A.C."/>
            <person name="Makela M.R."/>
            <person name="Stajich J."/>
            <person name="Grigoriev I.V."/>
            <person name="Mortensen U.H."/>
            <person name="De Vries R.P."/>
            <person name="Baker S.E."/>
            <person name="Andersen M.R."/>
        </authorList>
    </citation>
    <scope>NUCLEOTIDE SEQUENCE [LARGE SCALE GENOMIC DNA]</scope>
    <source>
        <strain evidence="2 3">CBS 209.92</strain>
    </source>
</reference>
<evidence type="ECO:0000313" key="2">
    <source>
        <dbReference type="EMBL" id="KAL2793159.1"/>
    </source>
</evidence>
<accession>A0ABR4G2C9</accession>
<evidence type="ECO:0000313" key="3">
    <source>
        <dbReference type="Proteomes" id="UP001610563"/>
    </source>
</evidence>
<sequence length="527" mass="59570">MTAVKTPKICLAGIKKDEDLSESKLNEMIAQSVQINPRNQVIGHPVTTKSNDGRAPRLAMMTGNLWKPGSVLNVSFRDGTQWQKNQVKKYAPLWIEHANLKFKFFDTYDKSVTIHILITFDPKGGSWSLSGTESASAIWWLGQTSMNLDNINPDSSEVDMRQRILHEFGHALGAAHEHQSPRCTIPWNKEAIYAAFKGTNMTKKEIDNNILNPKTMNEAQATRFDPDSIMLYYYPPQYTLDGKGTNYNVELSATDKAYMRFCYPPQATEVGYFDTMEVSPDKARSQYKAEKSYHEDINPSREAFTAQIATWEDSILNSAGMTWLAAGPKFDFLQMGVVDLGDIFRWGYNKARNWTWVSFPDKFSTQPKVVCFIRTLDLDNKANWRFKTYASNVSTKGFYMNINSEGDTIMQGAKVSWVAYPEDRPGITSGHFSTADVQSSEDPQAQNNATQKFDKQFADMPQVLVALDEIDFDCKEGLRVRVGTSMVTETGFDWNLETWEDSIMYGAGASYIAWGEPARKSEGLTFV</sequence>
<proteinExistence type="predicted"/>
<dbReference type="Gene3D" id="2.60.40.2080">
    <property type="match status" value="2"/>
</dbReference>
<name>A0ABR4G2C9_9EURO</name>
<feature type="domain" description="H-type lectin" evidence="1">
    <location>
        <begin position="450"/>
        <end position="514"/>
    </location>
</feature>
<dbReference type="InterPro" id="IPR019019">
    <property type="entry name" value="H-type_lectin_domain"/>
</dbReference>
<dbReference type="Proteomes" id="UP001610563">
    <property type="component" value="Unassembled WGS sequence"/>
</dbReference>
<dbReference type="Pfam" id="PF09458">
    <property type="entry name" value="H_lectin"/>
    <property type="match status" value="2"/>
</dbReference>
<dbReference type="InterPro" id="IPR037221">
    <property type="entry name" value="H-type_lectin_dom_sf"/>
</dbReference>
<gene>
    <name evidence="2" type="ORF">BJX66DRAFT_339067</name>
</gene>
<dbReference type="SUPFAM" id="SSF141086">
    <property type="entry name" value="Agglutinin HPA-like"/>
    <property type="match status" value="2"/>
</dbReference>
<feature type="domain" description="H-type lectin" evidence="1">
    <location>
        <begin position="357"/>
        <end position="420"/>
    </location>
</feature>
<dbReference type="InterPro" id="IPR024079">
    <property type="entry name" value="MetalloPept_cat_dom_sf"/>
</dbReference>
<organism evidence="2 3">
    <name type="scientific">Aspergillus keveii</name>
    <dbReference type="NCBI Taxonomy" id="714993"/>
    <lineage>
        <taxon>Eukaryota</taxon>
        <taxon>Fungi</taxon>
        <taxon>Dikarya</taxon>
        <taxon>Ascomycota</taxon>
        <taxon>Pezizomycotina</taxon>
        <taxon>Eurotiomycetes</taxon>
        <taxon>Eurotiomycetidae</taxon>
        <taxon>Eurotiales</taxon>
        <taxon>Aspergillaceae</taxon>
        <taxon>Aspergillus</taxon>
        <taxon>Aspergillus subgen. Nidulantes</taxon>
    </lineage>
</organism>
<dbReference type="Gene3D" id="3.40.390.10">
    <property type="entry name" value="Collagenase (Catalytic Domain)"/>
    <property type="match status" value="1"/>
</dbReference>
<comment type="caution">
    <text evidence="2">The sequence shown here is derived from an EMBL/GenBank/DDBJ whole genome shotgun (WGS) entry which is preliminary data.</text>
</comment>
<dbReference type="InterPro" id="IPR052487">
    <property type="entry name" value="Galactose-binding_lectin"/>
</dbReference>
<dbReference type="EMBL" id="JBFTWV010000061">
    <property type="protein sequence ID" value="KAL2793159.1"/>
    <property type="molecule type" value="Genomic_DNA"/>
</dbReference>
<keyword evidence="3" id="KW-1185">Reference proteome</keyword>
<protein>
    <recommendedName>
        <fullName evidence="1">H-type lectin domain-containing protein</fullName>
    </recommendedName>
</protein>
<dbReference type="PANTHER" id="PTHR46938">
    <property type="entry name" value="DISCOIDIN-1 SUBUNIT A-RELATED-RELATED"/>
    <property type="match status" value="1"/>
</dbReference>
<dbReference type="SUPFAM" id="SSF55486">
    <property type="entry name" value="Metalloproteases ('zincins'), catalytic domain"/>
    <property type="match status" value="1"/>
</dbReference>